<keyword evidence="1" id="KW-1133">Transmembrane helix</keyword>
<evidence type="ECO:0000256" key="1">
    <source>
        <dbReference type="SAM" id="Phobius"/>
    </source>
</evidence>
<name>A0A5E8HJP5_9LEPT</name>
<dbReference type="EMBL" id="AOGX02000015">
    <property type="protein sequence ID" value="EOQ90046.1"/>
    <property type="molecule type" value="Genomic_DNA"/>
</dbReference>
<comment type="caution">
    <text evidence="2">The sequence shown here is derived from an EMBL/GenBank/DDBJ whole genome shotgun (WGS) entry which is preliminary data.</text>
</comment>
<organism evidence="2 3">
    <name type="scientific">Leptospira yanagawae serovar Saopaulo str. Sao Paulo = ATCC 700523</name>
    <dbReference type="NCBI Taxonomy" id="1249483"/>
    <lineage>
        <taxon>Bacteria</taxon>
        <taxon>Pseudomonadati</taxon>
        <taxon>Spirochaetota</taxon>
        <taxon>Spirochaetia</taxon>
        <taxon>Leptospirales</taxon>
        <taxon>Leptospiraceae</taxon>
        <taxon>Leptospira</taxon>
    </lineage>
</organism>
<sequence>MSSVGEIISMFRTFIFFIILSFPILGYTPGKWSHKDAYLFKKVKKVPTKEIVRNAEGQVVYVAEYEYNSDGKLITETYSDKEGKGDGKTTFRYTEGLLTSEEVYDNGGHLVERKDFQFKGRALKKMNVKDREGKLLMVYSIESDGEGNVFAAEGKNMETKDNESFRFQIDPKRPNVQIQYLTDDKKKELGEIHFKFDSKGNLVEREFFQGENRRVHKLKYKADGSLESHSFHVKQGDNWILEKTHVLVYD</sequence>
<evidence type="ECO:0008006" key="4">
    <source>
        <dbReference type="Google" id="ProtNLM"/>
    </source>
</evidence>
<keyword evidence="1" id="KW-0812">Transmembrane</keyword>
<reference evidence="2 3" key="1">
    <citation type="submission" date="2013-04" db="EMBL/GenBank/DDBJ databases">
        <authorList>
            <person name="Harkins D.M."/>
            <person name="Durkin A.S."/>
            <person name="Brinkac L.M."/>
            <person name="Haft D.H."/>
            <person name="Selengut J.D."/>
            <person name="Sanka R."/>
            <person name="DePew J."/>
            <person name="Purushe J."/>
            <person name="Hartskeerl R.A."/>
            <person name="Ahmed A."/>
            <person name="van der Linden H."/>
            <person name="Goris M.G.A."/>
            <person name="Vinetz J.M."/>
            <person name="Sutton G.G."/>
            <person name="Nierman W.C."/>
            <person name="Fouts D.E."/>
        </authorList>
    </citation>
    <scope>NUCLEOTIDE SEQUENCE [LARGE SCALE GENOMIC DNA]</scope>
    <source>
        <strain evidence="2 3">Sao Paulo</strain>
    </source>
</reference>
<dbReference type="Proteomes" id="UP000013996">
    <property type="component" value="Unassembled WGS sequence"/>
</dbReference>
<keyword evidence="1" id="KW-0472">Membrane</keyword>
<protein>
    <recommendedName>
        <fullName evidence="4">MORN repeat protein</fullName>
    </recommendedName>
</protein>
<gene>
    <name evidence="2" type="ORF">LEP1GSC202_1121</name>
</gene>
<dbReference type="AlphaFoldDB" id="A0A5E8HJP5"/>
<dbReference type="STRING" id="1249483.LEP1GSC202_1121"/>
<dbReference type="Gene3D" id="3.90.930.1">
    <property type="match status" value="1"/>
</dbReference>
<accession>A0A5E8HJP5</accession>
<evidence type="ECO:0000313" key="2">
    <source>
        <dbReference type="EMBL" id="EOQ90046.1"/>
    </source>
</evidence>
<evidence type="ECO:0000313" key="3">
    <source>
        <dbReference type="Proteomes" id="UP000013996"/>
    </source>
</evidence>
<feature type="transmembrane region" description="Helical" evidence="1">
    <location>
        <begin position="6"/>
        <end position="25"/>
    </location>
</feature>
<proteinExistence type="predicted"/>